<dbReference type="InterPro" id="IPR039567">
    <property type="entry name" value="Gly-zipper"/>
</dbReference>
<feature type="compositionally biased region" description="Basic and acidic residues" evidence="1">
    <location>
        <begin position="1"/>
        <end position="17"/>
    </location>
</feature>
<feature type="compositionally biased region" description="Low complexity" evidence="1">
    <location>
        <begin position="21"/>
        <end position="30"/>
    </location>
</feature>
<dbReference type="Proteomes" id="UP001156873">
    <property type="component" value="Unassembled WGS sequence"/>
</dbReference>
<protein>
    <recommendedName>
        <fullName evidence="2">Glycine zipper domain-containing protein</fullName>
    </recommendedName>
</protein>
<dbReference type="EMBL" id="JARXRO010000018">
    <property type="protein sequence ID" value="MDH5834829.1"/>
    <property type="molecule type" value="Genomic_DNA"/>
</dbReference>
<keyword evidence="4" id="KW-1185">Reference proteome</keyword>
<evidence type="ECO:0000259" key="2">
    <source>
        <dbReference type="Pfam" id="PF13488"/>
    </source>
</evidence>
<comment type="caution">
    <text evidence="3">The sequence shown here is derived from an EMBL/GenBank/DDBJ whole genome shotgun (WGS) entry which is preliminary data.</text>
</comment>
<sequence length="172" mass="18117">MTNPNDDSRLDKQDANRDPITGTPGAHPVGTGVGAAAGGVAGAAVGSVAGPVGTMVGAAVGAVAGGLGGKAVGERVNPTVEEAYWRENYSAESYHKPEFGYEDYAPAYRTGYEGRARYSDRDFDAVEGDLRAEYERGRGNSRLEWDDARNATRAAWHRVERALPGDADGDGR</sequence>
<organism evidence="3 4">
    <name type="scientific">Luteimonas kalidii</name>
    <dbReference type="NCBI Taxonomy" id="3042025"/>
    <lineage>
        <taxon>Bacteria</taxon>
        <taxon>Pseudomonadati</taxon>
        <taxon>Pseudomonadota</taxon>
        <taxon>Gammaproteobacteria</taxon>
        <taxon>Lysobacterales</taxon>
        <taxon>Lysobacteraceae</taxon>
        <taxon>Luteimonas</taxon>
    </lineage>
</organism>
<name>A0ABT6JVV3_9GAMM</name>
<dbReference type="Pfam" id="PF13488">
    <property type="entry name" value="Gly-zipper_Omp"/>
    <property type="match status" value="1"/>
</dbReference>
<dbReference type="PANTHER" id="PTHR21525">
    <property type="entry name" value="MOTILE SPERM PROTEIN"/>
    <property type="match status" value="1"/>
</dbReference>
<dbReference type="PANTHER" id="PTHR21525:SF9">
    <property type="entry name" value="CHANNEL_COLICIN DOMAIN-CONTAINING PROTEIN"/>
    <property type="match status" value="1"/>
</dbReference>
<accession>A0ABT6JVV3</accession>
<gene>
    <name evidence="3" type="ORF">QFW81_12985</name>
</gene>
<reference evidence="3 4" key="1">
    <citation type="submission" date="2023-04" db="EMBL/GenBank/DDBJ databases">
        <title>Luteimonas sp. M1R5S59.</title>
        <authorList>
            <person name="Sun J.-Q."/>
        </authorList>
    </citation>
    <scope>NUCLEOTIDE SEQUENCE [LARGE SCALE GENOMIC DNA]</scope>
    <source>
        <strain evidence="3 4">M1R5S59</strain>
    </source>
</reference>
<feature type="domain" description="Glycine zipper" evidence="2">
    <location>
        <begin position="33"/>
        <end position="75"/>
    </location>
</feature>
<evidence type="ECO:0000313" key="3">
    <source>
        <dbReference type="EMBL" id="MDH5834829.1"/>
    </source>
</evidence>
<proteinExistence type="predicted"/>
<feature type="region of interest" description="Disordered" evidence="1">
    <location>
        <begin position="1"/>
        <end position="34"/>
    </location>
</feature>
<evidence type="ECO:0000313" key="4">
    <source>
        <dbReference type="Proteomes" id="UP001156873"/>
    </source>
</evidence>
<dbReference type="RefSeq" id="WP_280579308.1">
    <property type="nucleotide sequence ID" value="NZ_JARXRO010000018.1"/>
</dbReference>
<evidence type="ECO:0000256" key="1">
    <source>
        <dbReference type="SAM" id="MobiDB-lite"/>
    </source>
</evidence>